<dbReference type="Gene3D" id="6.10.250.690">
    <property type="match status" value="1"/>
</dbReference>
<evidence type="ECO:0000256" key="5">
    <source>
        <dbReference type="ARBA" id="ARBA00023125"/>
    </source>
</evidence>
<evidence type="ECO:0000313" key="11">
    <source>
        <dbReference type="EMBL" id="REF95290.1"/>
    </source>
</evidence>
<feature type="DNA-binding region" description="OmpR/PhoB-type" evidence="8">
    <location>
        <begin position="127"/>
        <end position="224"/>
    </location>
</feature>
<protein>
    <submittedName>
        <fullName evidence="11">Winged helix family two component transcriptional regulator</fullName>
    </submittedName>
</protein>
<dbReference type="SUPFAM" id="SSF46894">
    <property type="entry name" value="C-terminal effector domain of the bipartite response regulators"/>
    <property type="match status" value="1"/>
</dbReference>
<dbReference type="PROSITE" id="PS50110">
    <property type="entry name" value="RESPONSE_REGULATORY"/>
    <property type="match status" value="1"/>
</dbReference>
<gene>
    <name evidence="11" type="ORF">DFJ67_1243</name>
</gene>
<evidence type="ECO:0000256" key="6">
    <source>
        <dbReference type="ARBA" id="ARBA00023163"/>
    </source>
</evidence>
<feature type="modified residue" description="4-aspartylphosphate" evidence="7">
    <location>
        <position position="53"/>
    </location>
</feature>
<dbReference type="RefSeq" id="WP_116067000.1">
    <property type="nucleotide sequence ID" value="NZ_BONB01000015.1"/>
</dbReference>
<dbReference type="InterPro" id="IPR036388">
    <property type="entry name" value="WH-like_DNA-bd_sf"/>
</dbReference>
<name>A0A3D9ZNS7_9ACTN</name>
<dbReference type="AlphaFoldDB" id="A0A3D9ZNS7"/>
<dbReference type="PANTHER" id="PTHR48111:SF22">
    <property type="entry name" value="REGULATOR OF RPOS"/>
    <property type="match status" value="1"/>
</dbReference>
<keyword evidence="12" id="KW-1185">Reference proteome</keyword>
<keyword evidence="2 7" id="KW-0597">Phosphoprotein</keyword>
<feature type="domain" description="Response regulatory" evidence="9">
    <location>
        <begin position="4"/>
        <end position="118"/>
    </location>
</feature>
<comment type="caution">
    <text evidence="11">The sequence shown here is derived from an EMBL/GenBank/DDBJ whole genome shotgun (WGS) entry which is preliminary data.</text>
</comment>
<dbReference type="FunFam" id="1.10.10.10:FF:000005">
    <property type="entry name" value="Two-component system response regulator"/>
    <property type="match status" value="1"/>
</dbReference>
<dbReference type="GO" id="GO:0000156">
    <property type="term" value="F:phosphorelay response regulator activity"/>
    <property type="evidence" value="ECO:0007669"/>
    <property type="project" value="TreeGrafter"/>
</dbReference>
<evidence type="ECO:0000256" key="8">
    <source>
        <dbReference type="PROSITE-ProRule" id="PRU01091"/>
    </source>
</evidence>
<evidence type="ECO:0000256" key="7">
    <source>
        <dbReference type="PROSITE-ProRule" id="PRU00169"/>
    </source>
</evidence>
<accession>A0A3D9ZNS7</accession>
<keyword evidence="6" id="KW-0804">Transcription</keyword>
<evidence type="ECO:0000259" key="9">
    <source>
        <dbReference type="PROSITE" id="PS50110"/>
    </source>
</evidence>
<keyword evidence="3" id="KW-0902">Two-component regulatory system</keyword>
<dbReference type="Gene3D" id="3.40.50.2300">
    <property type="match status" value="1"/>
</dbReference>
<dbReference type="GO" id="GO:0000976">
    <property type="term" value="F:transcription cis-regulatory region binding"/>
    <property type="evidence" value="ECO:0007669"/>
    <property type="project" value="TreeGrafter"/>
</dbReference>
<dbReference type="Pfam" id="PF00072">
    <property type="entry name" value="Response_reg"/>
    <property type="match status" value="1"/>
</dbReference>
<dbReference type="PANTHER" id="PTHR48111">
    <property type="entry name" value="REGULATOR OF RPOS"/>
    <property type="match status" value="1"/>
</dbReference>
<sequence>MAARVLVVEDDARVAAALRRSLEYAGYPVVLAADGPSGLAAAIRDAPDLVVLDVNLPGLDGFGVCRALRASGGTALVLMLTARDATADRVDGLDAGADDYLVKPFAPEELLARVRALLRRAPASGPAGVLRFADLVVDPATREVRRGARSIALTALEFDLLAHLARHPRQVFSRPHLLTAVWGGEPVASNVVDVYIGYLRAKLEAGGEPRLVQTVRGVGYVLRSDA</sequence>
<dbReference type="FunFam" id="3.40.50.2300:FF:000001">
    <property type="entry name" value="DNA-binding response regulator PhoB"/>
    <property type="match status" value="1"/>
</dbReference>
<dbReference type="SUPFAM" id="SSF52172">
    <property type="entry name" value="CheY-like"/>
    <property type="match status" value="1"/>
</dbReference>
<reference evidence="11 12" key="1">
    <citation type="submission" date="2018-08" db="EMBL/GenBank/DDBJ databases">
        <title>Sequencing the genomes of 1000 actinobacteria strains.</title>
        <authorList>
            <person name="Klenk H.-P."/>
        </authorList>
    </citation>
    <scope>NUCLEOTIDE SEQUENCE [LARGE SCALE GENOMIC DNA]</scope>
    <source>
        <strain evidence="11 12">DSM 44099</strain>
    </source>
</reference>
<dbReference type="InterPro" id="IPR001789">
    <property type="entry name" value="Sig_transdc_resp-reg_receiver"/>
</dbReference>
<evidence type="ECO:0000256" key="3">
    <source>
        <dbReference type="ARBA" id="ARBA00023012"/>
    </source>
</evidence>
<dbReference type="InterPro" id="IPR016032">
    <property type="entry name" value="Sig_transdc_resp-reg_C-effctor"/>
</dbReference>
<evidence type="ECO:0000256" key="1">
    <source>
        <dbReference type="ARBA" id="ARBA00004496"/>
    </source>
</evidence>
<dbReference type="SMART" id="SM00862">
    <property type="entry name" value="Trans_reg_C"/>
    <property type="match status" value="1"/>
</dbReference>
<comment type="subcellular location">
    <subcellularLocation>
        <location evidence="1">Cytoplasm</location>
    </subcellularLocation>
</comment>
<dbReference type="GO" id="GO:0032993">
    <property type="term" value="C:protein-DNA complex"/>
    <property type="evidence" value="ECO:0007669"/>
    <property type="project" value="TreeGrafter"/>
</dbReference>
<dbReference type="Gene3D" id="1.10.10.10">
    <property type="entry name" value="Winged helix-like DNA-binding domain superfamily/Winged helix DNA-binding domain"/>
    <property type="match status" value="1"/>
</dbReference>
<dbReference type="InterPro" id="IPR001867">
    <property type="entry name" value="OmpR/PhoB-type_DNA-bd"/>
</dbReference>
<keyword evidence="5 8" id="KW-0238">DNA-binding</keyword>
<dbReference type="GO" id="GO:0006355">
    <property type="term" value="P:regulation of DNA-templated transcription"/>
    <property type="evidence" value="ECO:0007669"/>
    <property type="project" value="InterPro"/>
</dbReference>
<dbReference type="PROSITE" id="PS51755">
    <property type="entry name" value="OMPR_PHOB"/>
    <property type="match status" value="1"/>
</dbReference>
<proteinExistence type="predicted"/>
<evidence type="ECO:0000256" key="4">
    <source>
        <dbReference type="ARBA" id="ARBA00023015"/>
    </source>
</evidence>
<dbReference type="Proteomes" id="UP000256913">
    <property type="component" value="Unassembled WGS sequence"/>
</dbReference>
<dbReference type="GO" id="GO:0005829">
    <property type="term" value="C:cytosol"/>
    <property type="evidence" value="ECO:0007669"/>
    <property type="project" value="TreeGrafter"/>
</dbReference>
<dbReference type="OrthoDB" id="5242462at2"/>
<dbReference type="InterPro" id="IPR011006">
    <property type="entry name" value="CheY-like_superfamily"/>
</dbReference>
<dbReference type="EMBL" id="QUMQ01000001">
    <property type="protein sequence ID" value="REF95290.1"/>
    <property type="molecule type" value="Genomic_DNA"/>
</dbReference>
<dbReference type="CDD" id="cd00383">
    <property type="entry name" value="trans_reg_C"/>
    <property type="match status" value="1"/>
</dbReference>
<dbReference type="InterPro" id="IPR039420">
    <property type="entry name" value="WalR-like"/>
</dbReference>
<dbReference type="SMART" id="SM00448">
    <property type="entry name" value="REC"/>
    <property type="match status" value="1"/>
</dbReference>
<organism evidence="11 12">
    <name type="scientific">Asanoa ferruginea</name>
    <dbReference type="NCBI Taxonomy" id="53367"/>
    <lineage>
        <taxon>Bacteria</taxon>
        <taxon>Bacillati</taxon>
        <taxon>Actinomycetota</taxon>
        <taxon>Actinomycetes</taxon>
        <taxon>Micromonosporales</taxon>
        <taxon>Micromonosporaceae</taxon>
        <taxon>Asanoa</taxon>
    </lineage>
</organism>
<evidence type="ECO:0000259" key="10">
    <source>
        <dbReference type="PROSITE" id="PS51755"/>
    </source>
</evidence>
<keyword evidence="4" id="KW-0805">Transcription regulation</keyword>
<feature type="domain" description="OmpR/PhoB-type" evidence="10">
    <location>
        <begin position="127"/>
        <end position="224"/>
    </location>
</feature>
<dbReference type="Pfam" id="PF00486">
    <property type="entry name" value="Trans_reg_C"/>
    <property type="match status" value="1"/>
</dbReference>
<evidence type="ECO:0000313" key="12">
    <source>
        <dbReference type="Proteomes" id="UP000256913"/>
    </source>
</evidence>
<evidence type="ECO:0000256" key="2">
    <source>
        <dbReference type="ARBA" id="ARBA00022553"/>
    </source>
</evidence>
<dbReference type="CDD" id="cd17627">
    <property type="entry name" value="REC_OmpR_PrrA-like"/>
    <property type="match status" value="1"/>
</dbReference>